<evidence type="ECO:0000313" key="2">
    <source>
        <dbReference type="EMBL" id="BAQ50402.1"/>
    </source>
</evidence>
<feature type="transmembrane region" description="Helical" evidence="1">
    <location>
        <begin position="31"/>
        <end position="51"/>
    </location>
</feature>
<reference evidence="3" key="2">
    <citation type="submission" date="2015-01" db="EMBL/GenBank/DDBJ databases">
        <title>Complete genome sequence of Methylobacterium aquaticum strain 22A.</title>
        <authorList>
            <person name="Tani A."/>
            <person name="Ogura Y."/>
            <person name="Hayashi T."/>
        </authorList>
    </citation>
    <scope>NUCLEOTIDE SEQUENCE [LARGE SCALE GENOMIC DNA]</scope>
    <source>
        <strain evidence="3">MA-22A</strain>
        <plasmid evidence="3">Plasmid pMaq22A_4p DNA</plasmid>
    </source>
</reference>
<accession>A0A0C6FTH8</accession>
<dbReference type="PATRIC" id="fig|270351.10.peg.7593"/>
<dbReference type="EMBL" id="AP014708">
    <property type="protein sequence ID" value="BAQ50402.1"/>
    <property type="molecule type" value="Genomic_DNA"/>
</dbReference>
<reference evidence="2 3" key="1">
    <citation type="journal article" date="2015" name="Genome Announc.">
        <title>Complete Genome Sequence of Methylobacterium aquaticum Strain 22A, Isolated from Racomitrium japonicum Moss.</title>
        <authorList>
            <person name="Tani A."/>
            <person name="Ogura Y."/>
            <person name="Hayashi T."/>
            <person name="Kimbara K."/>
        </authorList>
    </citation>
    <scope>NUCLEOTIDE SEQUENCE [LARGE SCALE GENOMIC DNA]</scope>
    <source>
        <strain evidence="2 3">MA-22A</strain>
        <plasmid evidence="3">Plasmid pMaq22A_4p DNA</plasmid>
    </source>
</reference>
<sequence length="124" mass="12421">MNVEQAGSLARTVVQMILAYAVARGWLGETMAAQVGPATVTLLLAGYGAYLRRDAGPVAVLASFARSTVQAGVAFVVGVGWLDEGTAAQLGAGLTALGVTLYGVYVRRNAAPAAPADTAAAKAG</sequence>
<keyword evidence="1" id="KW-0812">Transmembrane</keyword>
<geneLocation type="plasmid" evidence="3">
    <name>pMaq22A_4p DNA</name>
</geneLocation>
<keyword evidence="1" id="KW-0472">Membrane</keyword>
<dbReference type="Proteomes" id="UP000061432">
    <property type="component" value="Plasmid pMaq22A_4p"/>
</dbReference>
<feature type="transmembrane region" description="Helical" evidence="1">
    <location>
        <begin position="58"/>
        <end position="81"/>
    </location>
</feature>
<evidence type="ECO:0008006" key="4">
    <source>
        <dbReference type="Google" id="ProtNLM"/>
    </source>
</evidence>
<name>A0A0C6FTH8_9HYPH</name>
<dbReference type="Pfam" id="PF23987">
    <property type="entry name" value="Phage_holin_10"/>
    <property type="match status" value="2"/>
</dbReference>
<keyword evidence="2" id="KW-0614">Plasmid</keyword>
<organism evidence="2 3">
    <name type="scientific">Methylobacterium aquaticum</name>
    <dbReference type="NCBI Taxonomy" id="270351"/>
    <lineage>
        <taxon>Bacteria</taxon>
        <taxon>Pseudomonadati</taxon>
        <taxon>Pseudomonadota</taxon>
        <taxon>Alphaproteobacteria</taxon>
        <taxon>Hyphomicrobiales</taxon>
        <taxon>Methylobacteriaceae</taxon>
        <taxon>Methylobacterium</taxon>
    </lineage>
</organism>
<dbReference type="AlphaFoldDB" id="A0A0C6FTH8"/>
<proteinExistence type="predicted"/>
<protein>
    <recommendedName>
        <fullName evidence="4">Holin</fullName>
    </recommendedName>
</protein>
<dbReference type="KEGG" id="maqu:Maq22A_4p60245"/>
<feature type="transmembrane region" description="Helical" evidence="1">
    <location>
        <begin position="87"/>
        <end position="105"/>
    </location>
</feature>
<keyword evidence="1" id="KW-1133">Transmembrane helix</keyword>
<evidence type="ECO:0000256" key="1">
    <source>
        <dbReference type="SAM" id="Phobius"/>
    </source>
</evidence>
<evidence type="ECO:0000313" key="3">
    <source>
        <dbReference type="Proteomes" id="UP000061432"/>
    </source>
</evidence>
<dbReference type="RefSeq" id="WP_060851440.1">
    <property type="nucleotide sequence ID" value="NZ_AP014708.1"/>
</dbReference>
<gene>
    <name evidence="2" type="ORF">Maq22A_4p60245</name>
</gene>
<dbReference type="InterPro" id="IPR058159">
    <property type="entry name" value="Phage_holin_10"/>
</dbReference>